<dbReference type="AlphaFoldDB" id="A0A0A9A2W5"/>
<sequence length="34" mass="3803">MPFIATALTFKYTPFQDSLSRANNTGCRAILRVV</sequence>
<reference evidence="1" key="2">
    <citation type="journal article" date="2015" name="Data Brief">
        <title>Shoot transcriptome of the giant reed, Arundo donax.</title>
        <authorList>
            <person name="Barrero R.A."/>
            <person name="Guerrero F.D."/>
            <person name="Moolhuijzen P."/>
            <person name="Goolsby J.A."/>
            <person name="Tidwell J."/>
            <person name="Bellgard S.E."/>
            <person name="Bellgard M.I."/>
        </authorList>
    </citation>
    <scope>NUCLEOTIDE SEQUENCE</scope>
    <source>
        <tissue evidence="1">Shoot tissue taken approximately 20 cm above the soil surface</tissue>
    </source>
</reference>
<name>A0A0A9A2W5_ARUDO</name>
<reference evidence="1" key="1">
    <citation type="submission" date="2014-09" db="EMBL/GenBank/DDBJ databases">
        <authorList>
            <person name="Magalhaes I.L.F."/>
            <person name="Oliveira U."/>
            <person name="Santos F.R."/>
            <person name="Vidigal T.H.D.A."/>
            <person name="Brescovit A.D."/>
            <person name="Santos A.J."/>
        </authorList>
    </citation>
    <scope>NUCLEOTIDE SEQUENCE</scope>
    <source>
        <tissue evidence="1">Shoot tissue taken approximately 20 cm above the soil surface</tissue>
    </source>
</reference>
<protein>
    <submittedName>
        <fullName evidence="1">Uncharacterized protein</fullName>
    </submittedName>
</protein>
<proteinExistence type="predicted"/>
<dbReference type="EMBL" id="GBRH01251916">
    <property type="protein sequence ID" value="JAD45979.1"/>
    <property type="molecule type" value="Transcribed_RNA"/>
</dbReference>
<accession>A0A0A9A2W5</accession>
<organism evidence="1">
    <name type="scientific">Arundo donax</name>
    <name type="common">Giant reed</name>
    <name type="synonym">Donax arundinaceus</name>
    <dbReference type="NCBI Taxonomy" id="35708"/>
    <lineage>
        <taxon>Eukaryota</taxon>
        <taxon>Viridiplantae</taxon>
        <taxon>Streptophyta</taxon>
        <taxon>Embryophyta</taxon>
        <taxon>Tracheophyta</taxon>
        <taxon>Spermatophyta</taxon>
        <taxon>Magnoliopsida</taxon>
        <taxon>Liliopsida</taxon>
        <taxon>Poales</taxon>
        <taxon>Poaceae</taxon>
        <taxon>PACMAD clade</taxon>
        <taxon>Arundinoideae</taxon>
        <taxon>Arundineae</taxon>
        <taxon>Arundo</taxon>
    </lineage>
</organism>
<evidence type="ECO:0000313" key="1">
    <source>
        <dbReference type="EMBL" id="JAD45979.1"/>
    </source>
</evidence>